<dbReference type="AlphaFoldDB" id="A1ZTS2"/>
<evidence type="ECO:0000313" key="1">
    <source>
        <dbReference type="EMBL" id="EAY26174.1"/>
    </source>
</evidence>
<protein>
    <submittedName>
        <fullName evidence="1">Uncharacterized protein</fullName>
    </submittedName>
</protein>
<dbReference type="Proteomes" id="UP000004095">
    <property type="component" value="Unassembled WGS sequence"/>
</dbReference>
<dbReference type="EMBL" id="AAWS01000037">
    <property type="protein sequence ID" value="EAY26174.1"/>
    <property type="molecule type" value="Genomic_DNA"/>
</dbReference>
<comment type="caution">
    <text evidence="1">The sequence shown here is derived from an EMBL/GenBank/DDBJ whole genome shotgun (WGS) entry which is preliminary data.</text>
</comment>
<sequence>MYRGQVIIDKLNDKVCLILFWQFINYKKKRLKQDIVNKNYL</sequence>
<name>A1ZTS2_MICM2</name>
<gene>
    <name evidence="1" type="ORF">M23134_02506</name>
</gene>
<reference evidence="1 2" key="1">
    <citation type="submission" date="2007-01" db="EMBL/GenBank/DDBJ databases">
        <authorList>
            <person name="Haygood M."/>
            <person name="Podell S."/>
            <person name="Anderson C."/>
            <person name="Hopkinson B."/>
            <person name="Roe K."/>
            <person name="Barbeau K."/>
            <person name="Gaasterland T."/>
            <person name="Ferriera S."/>
            <person name="Johnson J."/>
            <person name="Kravitz S."/>
            <person name="Beeson K."/>
            <person name="Sutton G."/>
            <person name="Rogers Y.-H."/>
            <person name="Friedman R."/>
            <person name="Frazier M."/>
            <person name="Venter J.C."/>
        </authorList>
    </citation>
    <scope>NUCLEOTIDE SEQUENCE [LARGE SCALE GENOMIC DNA]</scope>
    <source>
        <strain evidence="1 2">ATCC 23134</strain>
    </source>
</reference>
<evidence type="ECO:0000313" key="2">
    <source>
        <dbReference type="Proteomes" id="UP000004095"/>
    </source>
</evidence>
<proteinExistence type="predicted"/>
<organism evidence="1 2">
    <name type="scientific">Microscilla marina ATCC 23134</name>
    <dbReference type="NCBI Taxonomy" id="313606"/>
    <lineage>
        <taxon>Bacteria</taxon>
        <taxon>Pseudomonadati</taxon>
        <taxon>Bacteroidota</taxon>
        <taxon>Cytophagia</taxon>
        <taxon>Cytophagales</taxon>
        <taxon>Microscillaceae</taxon>
        <taxon>Microscilla</taxon>
    </lineage>
</organism>
<keyword evidence="2" id="KW-1185">Reference proteome</keyword>
<accession>A1ZTS2</accession>